<feature type="domain" description="Bacterial surface antigen (D15)" evidence="6">
    <location>
        <begin position="5"/>
        <end position="252"/>
    </location>
</feature>
<protein>
    <recommendedName>
        <fullName evidence="6">Bacterial surface antigen (D15) domain-containing protein</fullName>
    </recommendedName>
</protein>
<evidence type="ECO:0000256" key="5">
    <source>
        <dbReference type="ARBA" id="ARBA00023237"/>
    </source>
</evidence>
<dbReference type="EMBL" id="BAMD01000128">
    <property type="protein sequence ID" value="GAF05801.1"/>
    <property type="molecule type" value="Genomic_DNA"/>
</dbReference>
<comment type="caution">
    <text evidence="7">The sequence shown here is derived from an EMBL/GenBank/DDBJ whole genome shotgun (WGS) entry which is preliminary data.</text>
</comment>
<dbReference type="AlphaFoldDB" id="W7YMA5"/>
<evidence type="ECO:0000313" key="7">
    <source>
        <dbReference type="EMBL" id="GAF05801.1"/>
    </source>
</evidence>
<sequence length="252" mass="28323">MREREESYQIDRIGAGINFLYQVNKKTSINLSYAIERDDLTELDDLQLDKDELEHDKSIVSFGSVHNATNNRFYPTKGYRLDGSISYAGLGFSNDIQYYQFQLSLRNYSLLMKNLIMALRFKTGIIQNTQLSAQTPIEERFYAGGASSLRGWIRHGVSPLNQEGFAIGGNTLMEASAELRFPIYDIFGGVVFMDAGNVCSDSYAYSLKSLHYNAGVGFRVKSPIGPIRLDMASPVLGNSFDFQFFISIGQTF</sequence>
<name>W7YMA5_9BACT</name>
<dbReference type="eggNOG" id="COG4775">
    <property type="taxonomic scope" value="Bacteria"/>
</dbReference>
<dbReference type="InterPro" id="IPR039910">
    <property type="entry name" value="D15-like"/>
</dbReference>
<gene>
    <name evidence="7" type="ORF">JCM21142_104554</name>
</gene>
<dbReference type="PANTHER" id="PTHR12815:SF47">
    <property type="entry name" value="TRANSLOCATION AND ASSEMBLY MODULE SUBUNIT TAMA"/>
    <property type="match status" value="1"/>
</dbReference>
<dbReference type="Gene3D" id="2.40.160.50">
    <property type="entry name" value="membrane protein fhac: a member of the omp85/tpsb transporter family"/>
    <property type="match status" value="1"/>
</dbReference>
<accession>W7YMA5</accession>
<dbReference type="GO" id="GO:0019867">
    <property type="term" value="C:outer membrane"/>
    <property type="evidence" value="ECO:0007669"/>
    <property type="project" value="InterPro"/>
</dbReference>
<dbReference type="Proteomes" id="UP000019402">
    <property type="component" value="Unassembled WGS sequence"/>
</dbReference>
<evidence type="ECO:0000313" key="8">
    <source>
        <dbReference type="Proteomes" id="UP000019402"/>
    </source>
</evidence>
<evidence type="ECO:0000256" key="4">
    <source>
        <dbReference type="ARBA" id="ARBA00023136"/>
    </source>
</evidence>
<keyword evidence="5" id="KW-0998">Cell outer membrane</keyword>
<organism evidence="7 8">
    <name type="scientific">Saccharicrinis fermentans DSM 9555 = JCM 21142</name>
    <dbReference type="NCBI Taxonomy" id="869213"/>
    <lineage>
        <taxon>Bacteria</taxon>
        <taxon>Pseudomonadati</taxon>
        <taxon>Bacteroidota</taxon>
        <taxon>Bacteroidia</taxon>
        <taxon>Marinilabiliales</taxon>
        <taxon>Marinilabiliaceae</taxon>
        <taxon>Saccharicrinis</taxon>
    </lineage>
</organism>
<dbReference type="Pfam" id="PF01103">
    <property type="entry name" value="Omp85"/>
    <property type="match status" value="1"/>
</dbReference>
<dbReference type="InterPro" id="IPR000184">
    <property type="entry name" value="Bac_surfAg_D15"/>
</dbReference>
<dbReference type="STRING" id="869213.GCA_000517085_01393"/>
<dbReference type="PANTHER" id="PTHR12815">
    <property type="entry name" value="SORTING AND ASSEMBLY MACHINERY SAMM50 PROTEIN FAMILY MEMBER"/>
    <property type="match status" value="1"/>
</dbReference>
<keyword evidence="2" id="KW-0812">Transmembrane</keyword>
<keyword evidence="8" id="KW-1185">Reference proteome</keyword>
<evidence type="ECO:0000256" key="2">
    <source>
        <dbReference type="ARBA" id="ARBA00022692"/>
    </source>
</evidence>
<keyword evidence="3" id="KW-0732">Signal</keyword>
<keyword evidence="4" id="KW-0472">Membrane</keyword>
<proteinExistence type="predicted"/>
<evidence type="ECO:0000256" key="1">
    <source>
        <dbReference type="ARBA" id="ARBA00004370"/>
    </source>
</evidence>
<reference evidence="7 8" key="1">
    <citation type="journal article" date="2014" name="Genome Announc.">
        <title>Draft Genome Sequence of Cytophaga fermentans JCM 21142T, a Facultative Anaerobe Isolated from Marine Mud.</title>
        <authorList>
            <person name="Starns D."/>
            <person name="Oshima K."/>
            <person name="Suda W."/>
            <person name="Iino T."/>
            <person name="Yuki M."/>
            <person name="Inoue J."/>
            <person name="Kitamura K."/>
            <person name="Iida T."/>
            <person name="Darby A."/>
            <person name="Hattori M."/>
            <person name="Ohkuma M."/>
        </authorList>
    </citation>
    <scope>NUCLEOTIDE SEQUENCE [LARGE SCALE GENOMIC DNA]</scope>
    <source>
        <strain evidence="7 8">JCM 21142</strain>
    </source>
</reference>
<evidence type="ECO:0000256" key="3">
    <source>
        <dbReference type="ARBA" id="ARBA00022729"/>
    </source>
</evidence>
<evidence type="ECO:0000259" key="6">
    <source>
        <dbReference type="Pfam" id="PF01103"/>
    </source>
</evidence>
<comment type="subcellular location">
    <subcellularLocation>
        <location evidence="1">Membrane</location>
    </subcellularLocation>
</comment>